<accession>A0A2V4NVJ3</accession>
<keyword evidence="7" id="KW-1185">Reference proteome</keyword>
<dbReference type="OrthoDB" id="9769707at2"/>
<evidence type="ECO:0000313" key="6">
    <source>
        <dbReference type="EMBL" id="PYC49086.1"/>
    </source>
</evidence>
<gene>
    <name evidence="6" type="ORF">DI396_03255</name>
</gene>
<dbReference type="PANTHER" id="PTHR12815">
    <property type="entry name" value="SORTING AND ASSEMBLY MACHINERY SAMM50 PROTEIN FAMILY MEMBER"/>
    <property type="match status" value="1"/>
</dbReference>
<evidence type="ECO:0000256" key="3">
    <source>
        <dbReference type="ARBA" id="ARBA00023136"/>
    </source>
</evidence>
<protein>
    <recommendedName>
        <fullName evidence="8">Autotransporter secretion outer membrane protein TamA</fullName>
    </recommendedName>
</protein>
<dbReference type="Proteomes" id="UP000248012">
    <property type="component" value="Unassembled WGS sequence"/>
</dbReference>
<dbReference type="PANTHER" id="PTHR12815:SF42">
    <property type="entry name" value="BACTERIAL SURFACE ANTIGEN (D15) DOMAIN-CONTAINING PROTEIN"/>
    <property type="match status" value="1"/>
</dbReference>
<evidence type="ECO:0008006" key="8">
    <source>
        <dbReference type="Google" id="ProtNLM"/>
    </source>
</evidence>
<feature type="domain" description="POTRA" evidence="5">
    <location>
        <begin position="210"/>
        <end position="278"/>
    </location>
</feature>
<dbReference type="GO" id="GO:0019867">
    <property type="term" value="C:outer membrane"/>
    <property type="evidence" value="ECO:0007669"/>
    <property type="project" value="InterPro"/>
</dbReference>
<dbReference type="Pfam" id="PF01103">
    <property type="entry name" value="Omp85"/>
    <property type="match status" value="1"/>
</dbReference>
<keyword evidence="2" id="KW-1134">Transmembrane beta strand</keyword>
<dbReference type="InterPro" id="IPR010827">
    <property type="entry name" value="BamA/TamA_POTRA"/>
</dbReference>
<evidence type="ECO:0000259" key="4">
    <source>
        <dbReference type="Pfam" id="PF01103"/>
    </source>
</evidence>
<evidence type="ECO:0000313" key="7">
    <source>
        <dbReference type="Proteomes" id="UP000248012"/>
    </source>
</evidence>
<dbReference type="Gene3D" id="3.10.20.310">
    <property type="entry name" value="membrane protein fhac"/>
    <property type="match status" value="1"/>
</dbReference>
<dbReference type="AlphaFoldDB" id="A0A2V4NVJ3"/>
<dbReference type="RefSeq" id="WP_110794662.1">
    <property type="nucleotide sequence ID" value="NZ_KZ826481.1"/>
</dbReference>
<sequence>MAKRLPSHRLTFGLGLSLVLGLTSLDAGPARALEAVEFKFSGASEDLAEDLRAASLSQAAKVDGRTTAQDVLAAAQADYARMTGVLYAQGFYGGIVHVYIDGREAASVPPLAQLGDIKRVVISVDTGPQFNFGKAEVAPLPQGAELPSRFATGRAARSTVVKDAVSAGVGAWRAEGYAKTALAEQRITADHRASELDVAVKLRTGPKLSFNKLIFVGDSAVREERLQKIAGLPGGETFDPEVLETIATRLRRTGAFRSVAINEAEEIGPGNTLDLNARVVDAKPRRFGIGAEYSTQEGAAVSGYWMHRNLLGGAERLRLEAEVSGVTGETGGVDYSLSADFERPASFGTDTALVLGVLAEHLDEPDYISDQLSLSIGMRRILNEDLTGELAFEWRRSRIEDSLGQREYDLLSLPLKLTWDRRDNVLNTREGSFVEANLRPFYAQGSVRSGGRIALDGRYYKPLGAEGKTVAAARLQFGSLFGPDVGSAPPDYLFYSGGGGTVRGQDYEALGIDLPDGRRRGGRSFVGLSGELRVATGKKLSVVGFADAGYVGEEAFFDGSGTWHSGAGIGLRYDTGIGPIRLDVAAPTSGGGDGMHLYIGIGQAF</sequence>
<dbReference type="InterPro" id="IPR039910">
    <property type="entry name" value="D15-like"/>
</dbReference>
<reference evidence="6 7" key="1">
    <citation type="submission" date="2018-05" db="EMBL/GenBank/DDBJ databases">
        <title>Oceanovita maritima gen. nov., sp. nov., a marine bacterium in the family Rhodobacteraceae isolated from surface seawater of Lundu port Xiamen, China.</title>
        <authorList>
            <person name="Hetharua B.H."/>
            <person name="Min D."/>
            <person name="Liao H."/>
            <person name="Tian Y."/>
        </authorList>
    </citation>
    <scope>NUCLEOTIDE SEQUENCE [LARGE SCALE GENOMIC DNA]</scope>
    <source>
        <strain evidence="6 7">FSX-11</strain>
    </source>
</reference>
<comment type="subcellular location">
    <subcellularLocation>
        <location evidence="1">Membrane</location>
    </subcellularLocation>
</comment>
<organism evidence="6 7">
    <name type="scientific">Litorivita pollutaquae</name>
    <dbReference type="NCBI Taxonomy" id="2200892"/>
    <lineage>
        <taxon>Bacteria</taxon>
        <taxon>Pseudomonadati</taxon>
        <taxon>Pseudomonadota</taxon>
        <taxon>Alphaproteobacteria</taxon>
        <taxon>Rhodobacterales</taxon>
        <taxon>Paracoccaceae</taxon>
        <taxon>Litorivita</taxon>
    </lineage>
</organism>
<dbReference type="EMBL" id="QFVT01000002">
    <property type="protein sequence ID" value="PYC49086.1"/>
    <property type="molecule type" value="Genomic_DNA"/>
</dbReference>
<dbReference type="InterPro" id="IPR000184">
    <property type="entry name" value="Bac_surfAg_D15"/>
</dbReference>
<evidence type="ECO:0000256" key="1">
    <source>
        <dbReference type="ARBA" id="ARBA00004370"/>
    </source>
</evidence>
<evidence type="ECO:0000256" key="2">
    <source>
        <dbReference type="ARBA" id="ARBA00022452"/>
    </source>
</evidence>
<feature type="domain" description="Bacterial surface antigen (D15)" evidence="4">
    <location>
        <begin position="309"/>
        <end position="605"/>
    </location>
</feature>
<proteinExistence type="predicted"/>
<dbReference type="Gene3D" id="2.40.160.50">
    <property type="entry name" value="membrane protein fhac: a member of the omp85/tpsb transporter family"/>
    <property type="match status" value="1"/>
</dbReference>
<keyword evidence="3" id="KW-0472">Membrane</keyword>
<comment type="caution">
    <text evidence="6">The sequence shown here is derived from an EMBL/GenBank/DDBJ whole genome shotgun (WGS) entry which is preliminary data.</text>
</comment>
<dbReference type="Pfam" id="PF07244">
    <property type="entry name" value="POTRA"/>
    <property type="match status" value="1"/>
</dbReference>
<name>A0A2V4NVJ3_9RHOB</name>
<evidence type="ECO:0000259" key="5">
    <source>
        <dbReference type="Pfam" id="PF07244"/>
    </source>
</evidence>
<keyword evidence="2" id="KW-0812">Transmembrane</keyword>